<evidence type="ECO:0000313" key="2">
    <source>
        <dbReference type="EMBL" id="MEN1762327.1"/>
    </source>
</evidence>
<organism evidence="2 3">
    <name type="scientific">Anoxynatronum sibiricum</name>
    <dbReference type="NCBI Taxonomy" id="210623"/>
    <lineage>
        <taxon>Bacteria</taxon>
        <taxon>Bacillati</taxon>
        <taxon>Bacillota</taxon>
        <taxon>Clostridia</taxon>
        <taxon>Eubacteriales</taxon>
        <taxon>Clostridiaceae</taxon>
        <taxon>Anoxynatronum</taxon>
    </lineage>
</organism>
<dbReference type="EMBL" id="JBCITM010000087">
    <property type="protein sequence ID" value="MEN1762327.1"/>
    <property type="molecule type" value="Genomic_DNA"/>
</dbReference>
<comment type="caution">
    <text evidence="2">The sequence shown here is derived from an EMBL/GenBank/DDBJ whole genome shotgun (WGS) entry which is preliminary data.</text>
</comment>
<name>A0ABU9VYS6_9CLOT</name>
<evidence type="ECO:0000313" key="1">
    <source>
        <dbReference type="EMBL" id="MEN1762326.1"/>
    </source>
</evidence>
<evidence type="ECO:0000313" key="3">
    <source>
        <dbReference type="Proteomes" id="UP001407405"/>
    </source>
</evidence>
<proteinExistence type="predicted"/>
<dbReference type="Proteomes" id="UP001407405">
    <property type="component" value="Unassembled WGS sequence"/>
</dbReference>
<protein>
    <submittedName>
        <fullName evidence="2">IS5/IS1182 family transposase</fullName>
    </submittedName>
</protein>
<feature type="non-terminal residue" evidence="2">
    <location>
        <position position="68"/>
    </location>
</feature>
<gene>
    <name evidence="1" type="ORF">AAIG11_17890</name>
    <name evidence="2" type="ORF">AAIG11_17895</name>
</gene>
<dbReference type="EMBL" id="JBCITM010000086">
    <property type="protein sequence ID" value="MEN1762326.1"/>
    <property type="molecule type" value="Genomic_DNA"/>
</dbReference>
<reference evidence="2 3" key="1">
    <citation type="submission" date="2024-04" db="EMBL/GenBank/DDBJ databases">
        <title>Genome sequencing and metabolic network reconstruction of aminoacids and betaine degradation by Anoxynatronum sibiricum.</title>
        <authorList>
            <person name="Detkova E.N."/>
            <person name="Boltjanskaja Y.V."/>
            <person name="Mardanov A.V."/>
            <person name="Kevbrin V."/>
        </authorList>
    </citation>
    <scope>NUCLEOTIDE SEQUENCE [LARGE SCALE GENOMIC DNA]</scope>
    <source>
        <strain evidence="2 3">Z-7981</strain>
    </source>
</reference>
<accession>A0ABU9VYS6</accession>
<keyword evidence="3" id="KW-1185">Reference proteome</keyword>
<sequence length="68" mass="7594">MAMENKMVSGKIFYTDSTHIRANASNSKYTNEEKEMTISEDESLLALVNDKRESKGQKPLKAAADKVV</sequence>